<protein>
    <recommendedName>
        <fullName evidence="10 11">UDP-N-acetylmuramoyl-tripeptide--D-alanyl-D-alanine ligase</fullName>
        <ecNumber evidence="10 11">6.3.2.10</ecNumber>
    </recommendedName>
    <alternativeName>
        <fullName evidence="10">D-alanyl-D-alanine-adding enzyme</fullName>
    </alternativeName>
</protein>
<evidence type="ECO:0000259" key="13">
    <source>
        <dbReference type="Pfam" id="PF02875"/>
    </source>
</evidence>
<dbReference type="InterPro" id="IPR036615">
    <property type="entry name" value="Mur_ligase_C_dom_sf"/>
</dbReference>
<sequence length="492" mass="51054">MKTHNGSDVLWTAADAAAATNGRHPTRRTPGHWMATGVSIDSRTLRPGDLFVALKGPNFDGHDYVGDALAHGAAAALVSRLPGNVPPEAPVLLVEDTLAALEDLGRVARLNARGKVIAVTGSVGKTGTKEALKLCLDAQGPTFATQGSLNNHWGVPLSLARFPADAHYGVFELGMNHAGEIGPLSRMVQPDVAIITTVEAVHLEFFASVEGIADAKAEIFEGMTPTGTAILNRDNPHFARLVAAARTQGLTRIWSFGTQEGADAHLLECSLHATSSAVTASIRGERIQYCLSLPGRHHVMNSLAVLLAVAAAEADVAAAARQLSQLAPIKGRGLRRRVALAKGSFTLIDESYNASPVSVAAAATVLGRTDPGAGGRRIAVLGDMRELGAQAPSLHAGLADQFRRAGADLVFCCGPNMKFLFDRLPAALRGRHTEDSAALAPLVADAVRAGDVVMVKGSAGSRMSRVVDALLALDHGDQAAEAPAAVAAGSAS</sequence>
<evidence type="ECO:0000313" key="16">
    <source>
        <dbReference type="Proteomes" id="UP001596456"/>
    </source>
</evidence>
<dbReference type="GO" id="GO:0016874">
    <property type="term" value="F:ligase activity"/>
    <property type="evidence" value="ECO:0007669"/>
    <property type="project" value="UniProtKB-KW"/>
</dbReference>
<dbReference type="PANTHER" id="PTHR43024">
    <property type="entry name" value="UDP-N-ACETYLMURAMOYL-TRIPEPTIDE--D-ALANYL-D-ALANINE LIGASE"/>
    <property type="match status" value="1"/>
</dbReference>
<dbReference type="InterPro" id="IPR013221">
    <property type="entry name" value="Mur_ligase_cen"/>
</dbReference>
<keyword evidence="3 10" id="KW-0132">Cell division</keyword>
<comment type="similarity">
    <text evidence="10">Belongs to the MurCDEF family. MurF subfamily.</text>
</comment>
<dbReference type="NCBIfam" id="TIGR01143">
    <property type="entry name" value="murF"/>
    <property type="match status" value="1"/>
</dbReference>
<evidence type="ECO:0000256" key="9">
    <source>
        <dbReference type="ARBA" id="ARBA00023316"/>
    </source>
</evidence>
<comment type="caution">
    <text evidence="15">The sequence shown here is derived from an EMBL/GenBank/DDBJ whole genome shotgun (WGS) entry which is preliminary data.</text>
</comment>
<evidence type="ECO:0000256" key="3">
    <source>
        <dbReference type="ARBA" id="ARBA00022618"/>
    </source>
</evidence>
<dbReference type="Gene3D" id="3.90.190.20">
    <property type="entry name" value="Mur ligase, C-terminal domain"/>
    <property type="match status" value="1"/>
</dbReference>
<evidence type="ECO:0000256" key="11">
    <source>
        <dbReference type="RuleBase" id="RU004136"/>
    </source>
</evidence>
<reference evidence="16" key="1">
    <citation type="journal article" date="2019" name="Int. J. Syst. Evol. Microbiol.">
        <title>The Global Catalogue of Microorganisms (GCM) 10K type strain sequencing project: providing services to taxonomists for standard genome sequencing and annotation.</title>
        <authorList>
            <consortium name="The Broad Institute Genomics Platform"/>
            <consortium name="The Broad Institute Genome Sequencing Center for Infectious Disease"/>
            <person name="Wu L."/>
            <person name="Ma J."/>
        </authorList>
    </citation>
    <scope>NUCLEOTIDE SEQUENCE [LARGE SCALE GENOMIC DNA]</scope>
    <source>
        <strain evidence="16">CGMCC 1.16275</strain>
    </source>
</reference>
<evidence type="ECO:0000259" key="14">
    <source>
        <dbReference type="Pfam" id="PF08245"/>
    </source>
</evidence>
<evidence type="ECO:0000256" key="10">
    <source>
        <dbReference type="HAMAP-Rule" id="MF_02019"/>
    </source>
</evidence>
<dbReference type="HAMAP" id="MF_02019">
    <property type="entry name" value="MurF"/>
    <property type="match status" value="1"/>
</dbReference>
<dbReference type="Gene3D" id="3.40.1390.10">
    <property type="entry name" value="MurE/MurF, N-terminal domain"/>
    <property type="match status" value="1"/>
</dbReference>
<dbReference type="EMBL" id="JBHTCM010000012">
    <property type="protein sequence ID" value="MFC7334127.1"/>
    <property type="molecule type" value="Genomic_DNA"/>
</dbReference>
<feature type="domain" description="Mur ligase C-terminal" evidence="13">
    <location>
        <begin position="343"/>
        <end position="458"/>
    </location>
</feature>
<comment type="caution">
    <text evidence="10">Lacks conserved residue(s) required for the propagation of feature annotation.</text>
</comment>
<feature type="domain" description="Mur ligase N-terminal catalytic" evidence="12">
    <location>
        <begin position="36"/>
        <end position="82"/>
    </location>
</feature>
<dbReference type="InterPro" id="IPR004101">
    <property type="entry name" value="Mur_ligase_C"/>
</dbReference>
<comment type="subcellular location">
    <subcellularLocation>
        <location evidence="10 11">Cytoplasm</location>
    </subcellularLocation>
</comment>
<dbReference type="InterPro" id="IPR000713">
    <property type="entry name" value="Mur_ligase_N"/>
</dbReference>
<organism evidence="15 16">
    <name type="scientific">Rhodocista pekingensis</name>
    <dbReference type="NCBI Taxonomy" id="201185"/>
    <lineage>
        <taxon>Bacteria</taxon>
        <taxon>Pseudomonadati</taxon>
        <taxon>Pseudomonadota</taxon>
        <taxon>Alphaproteobacteria</taxon>
        <taxon>Rhodospirillales</taxon>
        <taxon>Azospirillaceae</taxon>
        <taxon>Rhodocista</taxon>
    </lineage>
</organism>
<comment type="function">
    <text evidence="10 11">Involved in cell wall formation. Catalyzes the final step in the synthesis of UDP-N-acetylmuramoyl-pentapeptide, the precursor of murein.</text>
</comment>
<keyword evidence="7 10" id="KW-0573">Peptidoglycan synthesis</keyword>
<evidence type="ECO:0000256" key="8">
    <source>
        <dbReference type="ARBA" id="ARBA00023306"/>
    </source>
</evidence>
<dbReference type="RefSeq" id="WP_377359704.1">
    <property type="nucleotide sequence ID" value="NZ_JBHTCM010000012.1"/>
</dbReference>
<name>A0ABW2KY52_9PROT</name>
<evidence type="ECO:0000256" key="5">
    <source>
        <dbReference type="ARBA" id="ARBA00022840"/>
    </source>
</evidence>
<gene>
    <name evidence="10" type="primary">murF</name>
    <name evidence="15" type="ORF">ACFQPS_13220</name>
</gene>
<evidence type="ECO:0000256" key="2">
    <source>
        <dbReference type="ARBA" id="ARBA00022598"/>
    </source>
</evidence>
<feature type="domain" description="Mur ligase central" evidence="14">
    <location>
        <begin position="119"/>
        <end position="308"/>
    </location>
</feature>
<dbReference type="Gene3D" id="3.40.1190.10">
    <property type="entry name" value="Mur-like, catalytic domain"/>
    <property type="match status" value="1"/>
</dbReference>
<evidence type="ECO:0000256" key="4">
    <source>
        <dbReference type="ARBA" id="ARBA00022741"/>
    </source>
</evidence>
<keyword evidence="4 10" id="KW-0547">Nucleotide-binding</keyword>
<dbReference type="PANTHER" id="PTHR43024:SF1">
    <property type="entry name" value="UDP-N-ACETYLMURAMOYL-TRIPEPTIDE--D-ALANYL-D-ALANINE LIGASE"/>
    <property type="match status" value="1"/>
</dbReference>
<evidence type="ECO:0000313" key="15">
    <source>
        <dbReference type="EMBL" id="MFC7334127.1"/>
    </source>
</evidence>
<dbReference type="Pfam" id="PF08245">
    <property type="entry name" value="Mur_ligase_M"/>
    <property type="match status" value="1"/>
</dbReference>
<dbReference type="Proteomes" id="UP001596456">
    <property type="component" value="Unassembled WGS sequence"/>
</dbReference>
<evidence type="ECO:0000256" key="6">
    <source>
        <dbReference type="ARBA" id="ARBA00022960"/>
    </source>
</evidence>
<dbReference type="InterPro" id="IPR005863">
    <property type="entry name" value="UDP-N-AcMur_synth"/>
</dbReference>
<proteinExistence type="inferred from homology"/>
<keyword evidence="8 10" id="KW-0131">Cell cycle</keyword>
<dbReference type="SUPFAM" id="SSF53623">
    <property type="entry name" value="MurD-like peptide ligases, catalytic domain"/>
    <property type="match status" value="1"/>
</dbReference>
<dbReference type="EC" id="6.3.2.10" evidence="10 11"/>
<keyword evidence="1 10" id="KW-0963">Cytoplasm</keyword>
<evidence type="ECO:0000256" key="7">
    <source>
        <dbReference type="ARBA" id="ARBA00022984"/>
    </source>
</evidence>
<dbReference type="SUPFAM" id="SSF63418">
    <property type="entry name" value="MurE/MurF N-terminal domain"/>
    <property type="match status" value="1"/>
</dbReference>
<keyword evidence="16" id="KW-1185">Reference proteome</keyword>
<dbReference type="SUPFAM" id="SSF53244">
    <property type="entry name" value="MurD-like peptide ligases, peptide-binding domain"/>
    <property type="match status" value="1"/>
</dbReference>
<comment type="pathway">
    <text evidence="10 11">Cell wall biogenesis; peptidoglycan biosynthesis.</text>
</comment>
<dbReference type="InterPro" id="IPR051046">
    <property type="entry name" value="MurCDEF_CellWall_CoF430Synth"/>
</dbReference>
<dbReference type="Pfam" id="PF02875">
    <property type="entry name" value="Mur_ligase_C"/>
    <property type="match status" value="1"/>
</dbReference>
<evidence type="ECO:0000256" key="1">
    <source>
        <dbReference type="ARBA" id="ARBA00022490"/>
    </source>
</evidence>
<evidence type="ECO:0000259" key="12">
    <source>
        <dbReference type="Pfam" id="PF01225"/>
    </source>
</evidence>
<keyword evidence="6 10" id="KW-0133">Cell shape</keyword>
<dbReference type="InterPro" id="IPR036565">
    <property type="entry name" value="Mur-like_cat_sf"/>
</dbReference>
<dbReference type="NCBIfam" id="NF010693">
    <property type="entry name" value="PRK14093.1"/>
    <property type="match status" value="1"/>
</dbReference>
<dbReference type="InterPro" id="IPR035911">
    <property type="entry name" value="MurE/MurF_N"/>
</dbReference>
<keyword evidence="9 10" id="KW-0961">Cell wall biogenesis/degradation</keyword>
<comment type="catalytic activity">
    <reaction evidence="10 11">
        <text>D-alanyl-D-alanine + UDP-N-acetyl-alpha-D-muramoyl-L-alanyl-gamma-D-glutamyl-meso-2,6-diaminopimelate + ATP = UDP-N-acetyl-alpha-D-muramoyl-L-alanyl-gamma-D-glutamyl-meso-2,6-diaminopimeloyl-D-alanyl-D-alanine + ADP + phosphate + H(+)</text>
        <dbReference type="Rhea" id="RHEA:28374"/>
        <dbReference type="ChEBI" id="CHEBI:15378"/>
        <dbReference type="ChEBI" id="CHEBI:30616"/>
        <dbReference type="ChEBI" id="CHEBI:43474"/>
        <dbReference type="ChEBI" id="CHEBI:57822"/>
        <dbReference type="ChEBI" id="CHEBI:61386"/>
        <dbReference type="ChEBI" id="CHEBI:83905"/>
        <dbReference type="ChEBI" id="CHEBI:456216"/>
        <dbReference type="EC" id="6.3.2.10"/>
    </reaction>
</comment>
<keyword evidence="2 10" id="KW-0436">Ligase</keyword>
<dbReference type="Pfam" id="PF01225">
    <property type="entry name" value="Mur_ligase"/>
    <property type="match status" value="1"/>
</dbReference>
<keyword evidence="5 10" id="KW-0067">ATP-binding</keyword>
<accession>A0ABW2KY52</accession>